<organism evidence="2 3">
    <name type="scientific">Rickenella mellea</name>
    <dbReference type="NCBI Taxonomy" id="50990"/>
    <lineage>
        <taxon>Eukaryota</taxon>
        <taxon>Fungi</taxon>
        <taxon>Dikarya</taxon>
        <taxon>Basidiomycota</taxon>
        <taxon>Agaricomycotina</taxon>
        <taxon>Agaricomycetes</taxon>
        <taxon>Hymenochaetales</taxon>
        <taxon>Rickenellaceae</taxon>
        <taxon>Rickenella</taxon>
    </lineage>
</organism>
<protein>
    <recommendedName>
        <fullName evidence="1">BTB domain-containing protein</fullName>
    </recommendedName>
</protein>
<dbReference type="Pfam" id="PF00651">
    <property type="entry name" value="BTB"/>
    <property type="match status" value="1"/>
</dbReference>
<dbReference type="VEuPathDB" id="FungiDB:BD410DRAFT_731067"/>
<name>A0A4Y7PND2_9AGAM</name>
<dbReference type="Gene3D" id="3.30.710.10">
    <property type="entry name" value="Potassium Channel Kv1.1, Chain A"/>
    <property type="match status" value="1"/>
</dbReference>
<feature type="domain" description="BTB" evidence="1">
    <location>
        <begin position="27"/>
        <end position="93"/>
    </location>
</feature>
<evidence type="ECO:0000313" key="2">
    <source>
        <dbReference type="EMBL" id="TDL16705.1"/>
    </source>
</evidence>
<evidence type="ECO:0000313" key="3">
    <source>
        <dbReference type="Proteomes" id="UP000294933"/>
    </source>
</evidence>
<gene>
    <name evidence="2" type="ORF">BD410DRAFT_731067</name>
</gene>
<proteinExistence type="predicted"/>
<dbReference type="AlphaFoldDB" id="A0A4Y7PND2"/>
<dbReference type="OrthoDB" id="3893071at2759"/>
<accession>A0A4Y7PND2</accession>
<dbReference type="Proteomes" id="UP000294933">
    <property type="component" value="Unassembled WGS sequence"/>
</dbReference>
<sequence length="326" mass="37407">MDPVDREILFACGSSLKRHPNLWFNNGRIIFMTEDTMFRLHRTLLSMDSPVFADLLDDPQQDRREGFERLQIMEVPDNDTDFTHLLCYIYDHKYYQGGTKTTFEKISSLLRMSTKYQMDDLRGEIIAHLALAYPSTLENYVLAVDTKAQLPLFPPFHGQHFAVVALARETDASILLPAALWRSACMTTRNILEGVTDPDDDDITYALSFADIKRCIIRKCALQTKVVRMETILANLGTSECTGISPCKYIAMRTVLHYFSKYGKDIENDHDFFVRMDALEVWRPLVCDGCRKSVDSALSGYRSKWWSSLPKAFGLPEWNDLRDALS</sequence>
<evidence type="ECO:0000259" key="1">
    <source>
        <dbReference type="PROSITE" id="PS50097"/>
    </source>
</evidence>
<dbReference type="InterPro" id="IPR011333">
    <property type="entry name" value="SKP1/BTB/POZ_sf"/>
</dbReference>
<dbReference type="SMART" id="SM00225">
    <property type="entry name" value="BTB"/>
    <property type="match status" value="1"/>
</dbReference>
<keyword evidence="3" id="KW-1185">Reference proteome</keyword>
<dbReference type="SUPFAM" id="SSF54695">
    <property type="entry name" value="POZ domain"/>
    <property type="match status" value="1"/>
</dbReference>
<dbReference type="CDD" id="cd18186">
    <property type="entry name" value="BTB_POZ_ZBTB_KLHL-like"/>
    <property type="match status" value="1"/>
</dbReference>
<dbReference type="InterPro" id="IPR000210">
    <property type="entry name" value="BTB/POZ_dom"/>
</dbReference>
<reference evidence="2 3" key="1">
    <citation type="submission" date="2018-06" db="EMBL/GenBank/DDBJ databases">
        <title>A transcriptomic atlas of mushroom development highlights an independent origin of complex multicellularity.</title>
        <authorList>
            <consortium name="DOE Joint Genome Institute"/>
            <person name="Krizsan K."/>
            <person name="Almasi E."/>
            <person name="Merenyi Z."/>
            <person name="Sahu N."/>
            <person name="Viragh M."/>
            <person name="Koszo T."/>
            <person name="Mondo S."/>
            <person name="Kiss B."/>
            <person name="Balint B."/>
            <person name="Kues U."/>
            <person name="Barry K."/>
            <person name="Hegedus J.C."/>
            <person name="Henrissat B."/>
            <person name="Johnson J."/>
            <person name="Lipzen A."/>
            <person name="Ohm R."/>
            <person name="Nagy I."/>
            <person name="Pangilinan J."/>
            <person name="Yan J."/>
            <person name="Xiong Y."/>
            <person name="Grigoriev I.V."/>
            <person name="Hibbett D.S."/>
            <person name="Nagy L.G."/>
        </authorList>
    </citation>
    <scope>NUCLEOTIDE SEQUENCE [LARGE SCALE GENOMIC DNA]</scope>
    <source>
        <strain evidence="2 3">SZMC22713</strain>
    </source>
</reference>
<dbReference type="PROSITE" id="PS50097">
    <property type="entry name" value="BTB"/>
    <property type="match status" value="1"/>
</dbReference>
<dbReference type="EMBL" id="ML170237">
    <property type="protein sequence ID" value="TDL16705.1"/>
    <property type="molecule type" value="Genomic_DNA"/>
</dbReference>